<proteinExistence type="predicted"/>
<reference evidence="2" key="2">
    <citation type="submission" date="2025-09" db="UniProtKB">
        <authorList>
            <consortium name="Ensembl"/>
        </authorList>
    </citation>
    <scope>IDENTIFICATION</scope>
</reference>
<accession>A0A8D0EIQ4</accession>
<reference evidence="2" key="1">
    <citation type="submission" date="2025-08" db="UniProtKB">
        <authorList>
            <consortium name="Ensembl"/>
        </authorList>
    </citation>
    <scope>IDENTIFICATION</scope>
</reference>
<sequence length="302" mass="35337">MEGGRVGRKSKNLDTAGTAEQLKQWCVINARSWGVAHRCSQLHSLGRLVQQRPEVLKNVKGRTVVFTDRSGMSAAGHIMLGTMDVHHHWTKVRRFQISCYFFHFLKLSFILPNYYKLQKRLLFLEDRISQLLGGIQVIYIEELQPLLTLEEYYETLDSFYNKLRDSRLPFHPRSLRGLQMILESDRYAPSLHEFGHFVIPTVCDPTTLQWFIFAKAQQARENLKRKEEMMITEKELIDTSTEKFSLDRLYKEPSVSSAQMIDCCKRLLEESLPYLQGMHLCISHFYSVLQDGDLCVPWNWKN</sequence>
<feature type="domain" description="DUF4461" evidence="1">
    <location>
        <begin position="30"/>
        <end position="301"/>
    </location>
</feature>
<dbReference type="InterPro" id="IPR027986">
    <property type="entry name" value="TCAIM"/>
</dbReference>
<organism evidence="2 3">
    <name type="scientific">Strix occidentalis caurina</name>
    <name type="common">northern spotted owl</name>
    <dbReference type="NCBI Taxonomy" id="311401"/>
    <lineage>
        <taxon>Eukaryota</taxon>
        <taxon>Metazoa</taxon>
        <taxon>Chordata</taxon>
        <taxon>Craniata</taxon>
        <taxon>Vertebrata</taxon>
        <taxon>Euteleostomi</taxon>
        <taxon>Archelosauria</taxon>
        <taxon>Archosauria</taxon>
        <taxon>Dinosauria</taxon>
        <taxon>Saurischia</taxon>
        <taxon>Theropoda</taxon>
        <taxon>Coelurosauria</taxon>
        <taxon>Aves</taxon>
        <taxon>Neognathae</taxon>
        <taxon>Neoaves</taxon>
        <taxon>Telluraves</taxon>
        <taxon>Strigiformes</taxon>
        <taxon>Strigidae</taxon>
        <taxon>Strix</taxon>
    </lineage>
</organism>
<dbReference type="PANTHER" id="PTHR31596:SF1">
    <property type="entry name" value="T-CELL ACTIVATION INHIBITOR, MITOCHONDRIAL"/>
    <property type="match status" value="1"/>
</dbReference>
<protein>
    <recommendedName>
        <fullName evidence="1">DUF4461 domain-containing protein</fullName>
    </recommendedName>
</protein>
<dbReference type="InterPro" id="IPR027989">
    <property type="entry name" value="DUF4461"/>
</dbReference>
<dbReference type="Proteomes" id="UP000694551">
    <property type="component" value="Unplaced"/>
</dbReference>
<keyword evidence="3" id="KW-1185">Reference proteome</keyword>
<evidence type="ECO:0000313" key="2">
    <source>
        <dbReference type="Ensembl" id="ENSSOCP00000000800.1"/>
    </source>
</evidence>
<evidence type="ECO:0000259" key="1">
    <source>
        <dbReference type="Pfam" id="PF14688"/>
    </source>
</evidence>
<dbReference type="Pfam" id="PF14688">
    <property type="entry name" value="DUF4461"/>
    <property type="match status" value="1"/>
</dbReference>
<name>A0A8D0EIQ4_STROC</name>
<dbReference type="GO" id="GO:0005739">
    <property type="term" value="C:mitochondrion"/>
    <property type="evidence" value="ECO:0007669"/>
    <property type="project" value="TreeGrafter"/>
</dbReference>
<dbReference type="PANTHER" id="PTHR31596">
    <property type="entry name" value="T-CELL ACTIVATION INHIBITOR, MITOCHONDRIAL"/>
    <property type="match status" value="1"/>
</dbReference>
<dbReference type="Ensembl" id="ENSSOCT00000000820.1">
    <property type="protein sequence ID" value="ENSSOCP00000000800.1"/>
    <property type="gene ID" value="ENSSOCG00000000620.1"/>
</dbReference>
<evidence type="ECO:0000313" key="3">
    <source>
        <dbReference type="Proteomes" id="UP000694551"/>
    </source>
</evidence>
<dbReference type="AlphaFoldDB" id="A0A8D0EIQ4"/>